<evidence type="ECO:0000313" key="3">
    <source>
        <dbReference type="Proteomes" id="UP000501452"/>
    </source>
</evidence>
<accession>A0A6G8Q6E9</accession>
<keyword evidence="1" id="KW-0472">Membrane</keyword>
<dbReference type="AlphaFoldDB" id="A0A6G8Q6E9"/>
<evidence type="ECO:0000256" key="1">
    <source>
        <dbReference type="SAM" id="Phobius"/>
    </source>
</evidence>
<protein>
    <submittedName>
        <fullName evidence="2">Uncharacterized protein</fullName>
    </submittedName>
</protein>
<keyword evidence="3" id="KW-1185">Reference proteome</keyword>
<feature type="transmembrane region" description="Helical" evidence="1">
    <location>
        <begin position="46"/>
        <end position="67"/>
    </location>
</feature>
<dbReference type="EMBL" id="CP045119">
    <property type="protein sequence ID" value="QIN82009.1"/>
    <property type="molecule type" value="Genomic_DNA"/>
</dbReference>
<dbReference type="Proteomes" id="UP000501452">
    <property type="component" value="Chromosome"/>
</dbReference>
<dbReference type="KEGG" id="rub:GBA63_04660"/>
<sequence>MRSGCLGVVVSIGVVSFAAVLAAVSLVLIGSFAVSALGQPSGTTTVFGLVIASVAGLCFFLVGRNIWRELREGRKKPGGDRD</sequence>
<gene>
    <name evidence="2" type="ORF">GBA63_04660</name>
</gene>
<keyword evidence="1" id="KW-0812">Transmembrane</keyword>
<keyword evidence="1" id="KW-1133">Transmembrane helix</keyword>
<reference evidence="2 3" key="1">
    <citation type="submission" date="2019-10" db="EMBL/GenBank/DDBJ databases">
        <title>Rubrobacter sp nov SCSIO 52090 isolated from a deep-sea sediment in the South China Sea.</title>
        <authorList>
            <person name="Chen R.W."/>
        </authorList>
    </citation>
    <scope>NUCLEOTIDE SEQUENCE [LARGE SCALE GENOMIC DNA]</scope>
    <source>
        <strain evidence="2 3">SCSIO 52909</strain>
    </source>
</reference>
<feature type="transmembrane region" description="Helical" evidence="1">
    <location>
        <begin position="7"/>
        <end position="34"/>
    </location>
</feature>
<organism evidence="2 3">
    <name type="scientific">Rubrobacter tropicus</name>
    <dbReference type="NCBI Taxonomy" id="2653851"/>
    <lineage>
        <taxon>Bacteria</taxon>
        <taxon>Bacillati</taxon>
        <taxon>Actinomycetota</taxon>
        <taxon>Rubrobacteria</taxon>
        <taxon>Rubrobacterales</taxon>
        <taxon>Rubrobacteraceae</taxon>
        <taxon>Rubrobacter</taxon>
    </lineage>
</organism>
<dbReference type="RefSeq" id="WP_166173915.1">
    <property type="nucleotide sequence ID" value="NZ_CP045119.1"/>
</dbReference>
<name>A0A6G8Q6E9_9ACTN</name>
<proteinExistence type="predicted"/>
<evidence type="ECO:0000313" key="2">
    <source>
        <dbReference type="EMBL" id="QIN82009.1"/>
    </source>
</evidence>